<dbReference type="Proteomes" id="UP000823941">
    <property type="component" value="Chromosome 20"/>
</dbReference>
<gene>
    <name evidence="2" type="ORF">JYU34_015201</name>
</gene>
<keyword evidence="3" id="KW-1185">Reference proteome</keyword>
<organism evidence="2 3">
    <name type="scientific">Plutella xylostella</name>
    <name type="common">Diamondback moth</name>
    <name type="synonym">Plutella maculipennis</name>
    <dbReference type="NCBI Taxonomy" id="51655"/>
    <lineage>
        <taxon>Eukaryota</taxon>
        <taxon>Metazoa</taxon>
        <taxon>Ecdysozoa</taxon>
        <taxon>Arthropoda</taxon>
        <taxon>Hexapoda</taxon>
        <taxon>Insecta</taxon>
        <taxon>Pterygota</taxon>
        <taxon>Neoptera</taxon>
        <taxon>Endopterygota</taxon>
        <taxon>Lepidoptera</taxon>
        <taxon>Glossata</taxon>
        <taxon>Ditrysia</taxon>
        <taxon>Yponomeutoidea</taxon>
        <taxon>Plutellidae</taxon>
        <taxon>Plutella</taxon>
    </lineage>
</organism>
<reference evidence="2 3" key="1">
    <citation type="submission" date="2021-06" db="EMBL/GenBank/DDBJ databases">
        <title>A haploid diamondback moth (Plutella xylostella L.) genome assembly resolves 31 chromosomes and identifies a diamide resistance mutation.</title>
        <authorList>
            <person name="Ward C.M."/>
            <person name="Perry K.D."/>
            <person name="Baker G."/>
            <person name="Powis K."/>
            <person name="Heckel D.G."/>
            <person name="Baxter S.W."/>
        </authorList>
    </citation>
    <scope>NUCLEOTIDE SEQUENCE [LARGE SCALE GENOMIC DNA]</scope>
    <source>
        <strain evidence="2 3">LV</strain>
        <tissue evidence="2">Single pupa</tissue>
    </source>
</reference>
<evidence type="ECO:0000256" key="1">
    <source>
        <dbReference type="SAM" id="MobiDB-lite"/>
    </source>
</evidence>
<comment type="caution">
    <text evidence="2">The sequence shown here is derived from an EMBL/GenBank/DDBJ whole genome shotgun (WGS) entry which is preliminary data.</text>
</comment>
<dbReference type="EMBL" id="JAHIBW010000020">
    <property type="protein sequence ID" value="KAG7300860.1"/>
    <property type="molecule type" value="Genomic_DNA"/>
</dbReference>
<evidence type="ECO:0000313" key="2">
    <source>
        <dbReference type="EMBL" id="KAG7300860.1"/>
    </source>
</evidence>
<feature type="compositionally biased region" description="Polar residues" evidence="1">
    <location>
        <begin position="190"/>
        <end position="203"/>
    </location>
</feature>
<sequence>MEPRKINSRLRIWKEKDPKNLKPTPSAPEDPYKTPINFSIRYLIEIEGLLSREEESTRNWILKISVSMIGALTHGLNLTPHLIMHLGMELEKYINPKAIHLEATSFWTGPRLGAQGEYKAFTCFASACTPNNYLRVRESNPTTIFRLILLNQTGNREGSKRPTRELKDKLSARKSMDMGSKISCPCLEKTATSSEDPKLSSSARAIEEHSTQEDTKRHRFPVLHHKKSHATALWEDSDYQKKKTYLMCVTNNETIFCG</sequence>
<feature type="compositionally biased region" description="Basic and acidic residues" evidence="1">
    <location>
        <begin position="205"/>
        <end position="216"/>
    </location>
</feature>
<accession>A0ABQ7Q6W4</accession>
<protein>
    <submittedName>
        <fullName evidence="2">Uncharacterized protein</fullName>
    </submittedName>
</protein>
<feature type="region of interest" description="Disordered" evidence="1">
    <location>
        <begin position="189"/>
        <end position="217"/>
    </location>
</feature>
<name>A0ABQ7Q6W4_PLUXY</name>
<evidence type="ECO:0000313" key="3">
    <source>
        <dbReference type="Proteomes" id="UP000823941"/>
    </source>
</evidence>
<feature type="region of interest" description="Disordered" evidence="1">
    <location>
        <begin position="1"/>
        <end position="30"/>
    </location>
</feature>
<proteinExistence type="predicted"/>